<dbReference type="InterPro" id="IPR023772">
    <property type="entry name" value="DNA-bd_HTH_TetR-type_CS"/>
</dbReference>
<evidence type="ECO:0000256" key="3">
    <source>
        <dbReference type="ARBA" id="ARBA00023125"/>
    </source>
</evidence>
<keyword evidence="1" id="KW-0678">Repressor</keyword>
<dbReference type="InterPro" id="IPR036271">
    <property type="entry name" value="Tet_transcr_reg_TetR-rel_C_sf"/>
</dbReference>
<dbReference type="SUPFAM" id="SSF48498">
    <property type="entry name" value="Tetracyclin repressor-like, C-terminal domain"/>
    <property type="match status" value="1"/>
</dbReference>
<keyword evidence="3 5" id="KW-0238">DNA-binding</keyword>
<gene>
    <name evidence="7" type="ORF">HNR67_005238</name>
</gene>
<evidence type="ECO:0000256" key="2">
    <source>
        <dbReference type="ARBA" id="ARBA00023015"/>
    </source>
</evidence>
<protein>
    <submittedName>
        <fullName evidence="7">AcrR family transcriptional regulator</fullName>
    </submittedName>
</protein>
<comment type="caution">
    <text evidence="7">The sequence shown here is derived from an EMBL/GenBank/DDBJ whole genome shotgun (WGS) entry which is preliminary data.</text>
</comment>
<dbReference type="Proteomes" id="UP000533598">
    <property type="component" value="Unassembled WGS sequence"/>
</dbReference>
<evidence type="ECO:0000256" key="4">
    <source>
        <dbReference type="ARBA" id="ARBA00023163"/>
    </source>
</evidence>
<keyword evidence="4" id="KW-0804">Transcription</keyword>
<dbReference type="PANTHER" id="PTHR30055">
    <property type="entry name" value="HTH-TYPE TRANSCRIPTIONAL REGULATOR RUTR"/>
    <property type="match status" value="1"/>
</dbReference>
<evidence type="ECO:0000256" key="5">
    <source>
        <dbReference type="PROSITE-ProRule" id="PRU00335"/>
    </source>
</evidence>
<dbReference type="Gene3D" id="1.10.357.10">
    <property type="entry name" value="Tetracycline Repressor, domain 2"/>
    <property type="match status" value="1"/>
</dbReference>
<dbReference type="InterPro" id="IPR009057">
    <property type="entry name" value="Homeodomain-like_sf"/>
</dbReference>
<sequence>MSARSESAPTDRFVPERLVEAATRLFADKGYPATSVQEIADAAGVTKGGLYHYFKSKAELLHEVYRRLLFLQTYRLEQIATSSGSPAERLRAAAEDVVTSSANSLREVTVFFREMHHLPPTTLATVRAERRRYHERFRGLVEEGQRVGEFRPDISADLVTHSFFGAIHHMAVWYRPSGPKSVTEIGADFTELLLSSLRPVTPAT</sequence>
<dbReference type="PRINTS" id="PR00455">
    <property type="entry name" value="HTHTETR"/>
</dbReference>
<dbReference type="Gene3D" id="1.10.10.60">
    <property type="entry name" value="Homeodomain-like"/>
    <property type="match status" value="1"/>
</dbReference>
<dbReference type="PROSITE" id="PS50977">
    <property type="entry name" value="HTH_TETR_2"/>
    <property type="match status" value="1"/>
</dbReference>
<keyword evidence="2" id="KW-0805">Transcription regulation</keyword>
<dbReference type="FunFam" id="1.10.10.60:FF:000141">
    <property type="entry name" value="TetR family transcriptional regulator"/>
    <property type="match status" value="1"/>
</dbReference>
<dbReference type="GO" id="GO:0045892">
    <property type="term" value="P:negative regulation of DNA-templated transcription"/>
    <property type="evidence" value="ECO:0007669"/>
    <property type="project" value="UniProtKB-ARBA"/>
</dbReference>
<name>A0A7W7CDD6_9PSEU</name>
<dbReference type="PANTHER" id="PTHR30055:SF175">
    <property type="entry name" value="HTH-TYPE TRANSCRIPTIONAL REPRESSOR KSTR2"/>
    <property type="match status" value="1"/>
</dbReference>
<dbReference type="GO" id="GO:0003700">
    <property type="term" value="F:DNA-binding transcription factor activity"/>
    <property type="evidence" value="ECO:0007669"/>
    <property type="project" value="TreeGrafter"/>
</dbReference>
<evidence type="ECO:0000313" key="7">
    <source>
        <dbReference type="EMBL" id="MBB4679120.1"/>
    </source>
</evidence>
<dbReference type="InterPro" id="IPR041490">
    <property type="entry name" value="KstR2_TetR_C"/>
</dbReference>
<feature type="domain" description="HTH tetR-type" evidence="6">
    <location>
        <begin position="12"/>
        <end position="72"/>
    </location>
</feature>
<evidence type="ECO:0000313" key="8">
    <source>
        <dbReference type="Proteomes" id="UP000533598"/>
    </source>
</evidence>
<dbReference type="Pfam" id="PF17932">
    <property type="entry name" value="TetR_C_24"/>
    <property type="match status" value="1"/>
</dbReference>
<evidence type="ECO:0000256" key="1">
    <source>
        <dbReference type="ARBA" id="ARBA00022491"/>
    </source>
</evidence>
<dbReference type="InterPro" id="IPR050109">
    <property type="entry name" value="HTH-type_TetR-like_transc_reg"/>
</dbReference>
<dbReference type="SUPFAM" id="SSF46689">
    <property type="entry name" value="Homeodomain-like"/>
    <property type="match status" value="1"/>
</dbReference>
<evidence type="ECO:0000259" key="6">
    <source>
        <dbReference type="PROSITE" id="PS50977"/>
    </source>
</evidence>
<keyword evidence="8" id="KW-1185">Reference proteome</keyword>
<accession>A0A7W7CDD6</accession>
<dbReference type="PROSITE" id="PS01081">
    <property type="entry name" value="HTH_TETR_1"/>
    <property type="match status" value="1"/>
</dbReference>
<dbReference type="RefSeq" id="WP_185004907.1">
    <property type="nucleotide sequence ID" value="NZ_BAAAUI010000048.1"/>
</dbReference>
<feature type="DNA-binding region" description="H-T-H motif" evidence="5">
    <location>
        <begin position="35"/>
        <end position="54"/>
    </location>
</feature>
<proteinExistence type="predicted"/>
<dbReference type="EMBL" id="JACHMH010000001">
    <property type="protein sequence ID" value="MBB4679120.1"/>
    <property type="molecule type" value="Genomic_DNA"/>
</dbReference>
<dbReference type="InterPro" id="IPR001647">
    <property type="entry name" value="HTH_TetR"/>
</dbReference>
<dbReference type="AlphaFoldDB" id="A0A7W7CDD6"/>
<organism evidence="7 8">
    <name type="scientific">Crossiella cryophila</name>
    <dbReference type="NCBI Taxonomy" id="43355"/>
    <lineage>
        <taxon>Bacteria</taxon>
        <taxon>Bacillati</taxon>
        <taxon>Actinomycetota</taxon>
        <taxon>Actinomycetes</taxon>
        <taxon>Pseudonocardiales</taxon>
        <taxon>Pseudonocardiaceae</taxon>
        <taxon>Crossiella</taxon>
    </lineage>
</organism>
<reference evidence="7 8" key="1">
    <citation type="submission" date="2020-08" db="EMBL/GenBank/DDBJ databases">
        <title>Sequencing the genomes of 1000 actinobacteria strains.</title>
        <authorList>
            <person name="Klenk H.-P."/>
        </authorList>
    </citation>
    <scope>NUCLEOTIDE SEQUENCE [LARGE SCALE GENOMIC DNA]</scope>
    <source>
        <strain evidence="7 8">DSM 44230</strain>
    </source>
</reference>
<dbReference type="GO" id="GO:0000976">
    <property type="term" value="F:transcription cis-regulatory region binding"/>
    <property type="evidence" value="ECO:0007669"/>
    <property type="project" value="TreeGrafter"/>
</dbReference>
<dbReference type="Pfam" id="PF00440">
    <property type="entry name" value="TetR_N"/>
    <property type="match status" value="1"/>
</dbReference>